<sequence length="377" mass="39261">MHGSPPPRTTRPLRLTILGAGVAGLAAATLLSRDGHHVELLDERFSIPAVGTSLGLFGPAQQVLGRTGVLEAVRELSAAPERGTLRAADGRVLAEIPAGGALLLPRSTLVRLLQEALPAEVRTVRRRIEDVRPLRARADLLIGADGVHSLVRRSGWPGRPGARSHGMTVLRGTAEGTPLEISETWGGGWLFGITPLAGEGTNWFACLPEHRAPSTRASLEHLRSVVGGRRAAIDEVLAAASPERTLVHGIRTVPALVPVQDRAVLLGDAAHAMAPNLGHGANTALADAAALADVLAQDRPEGTGRGRSGLGLGLGEPGRDLTAALRAYALRRTLPGQAWRIGSGMMLRLAMMDGAAPLRDRLLGGAPLTTPPAPLAG</sequence>
<dbReference type="InterPro" id="IPR002938">
    <property type="entry name" value="FAD-bd"/>
</dbReference>
<dbReference type="InterPro" id="IPR036188">
    <property type="entry name" value="FAD/NAD-bd_sf"/>
</dbReference>
<keyword evidence="1" id="KW-0560">Oxidoreductase</keyword>
<accession>A0A921GQ01</accession>
<comment type="caution">
    <text evidence="4">The sequence shown here is derived from an EMBL/GenBank/DDBJ whole genome shotgun (WGS) entry which is preliminary data.</text>
</comment>
<dbReference type="AlphaFoldDB" id="A0A921GQ01"/>
<dbReference type="PANTHER" id="PTHR13789">
    <property type="entry name" value="MONOOXYGENASE"/>
    <property type="match status" value="1"/>
</dbReference>
<dbReference type="Pfam" id="PF01494">
    <property type="entry name" value="FAD_binding_3"/>
    <property type="match status" value="1"/>
</dbReference>
<dbReference type="PANTHER" id="PTHR13789:SF309">
    <property type="entry name" value="PUTATIVE (AFU_ORTHOLOGUE AFUA_6G14510)-RELATED"/>
    <property type="match status" value="1"/>
</dbReference>
<dbReference type="Gene3D" id="3.50.50.60">
    <property type="entry name" value="FAD/NAD(P)-binding domain"/>
    <property type="match status" value="1"/>
</dbReference>
<evidence type="ECO:0000256" key="1">
    <source>
        <dbReference type="ARBA" id="ARBA00023002"/>
    </source>
</evidence>
<dbReference type="PRINTS" id="PR00420">
    <property type="entry name" value="RNGMNOXGNASE"/>
</dbReference>
<gene>
    <name evidence="4" type="ORF">K8W24_11570</name>
</gene>
<dbReference type="GO" id="GO:0071949">
    <property type="term" value="F:FAD binding"/>
    <property type="evidence" value="ECO:0007669"/>
    <property type="project" value="InterPro"/>
</dbReference>
<dbReference type="SUPFAM" id="SSF51905">
    <property type="entry name" value="FAD/NAD(P)-binding domain"/>
    <property type="match status" value="1"/>
</dbReference>
<evidence type="ECO:0000313" key="5">
    <source>
        <dbReference type="Proteomes" id="UP000775129"/>
    </source>
</evidence>
<proteinExistence type="predicted"/>
<evidence type="ECO:0000313" key="4">
    <source>
        <dbReference type="EMBL" id="HJF50412.1"/>
    </source>
</evidence>
<organism evidence="4 5">
    <name type="scientific">Brachybacterium paraconglomeratum</name>
    <dbReference type="NCBI Taxonomy" id="173362"/>
    <lineage>
        <taxon>Bacteria</taxon>
        <taxon>Bacillati</taxon>
        <taxon>Actinomycetota</taxon>
        <taxon>Actinomycetes</taxon>
        <taxon>Micrococcales</taxon>
        <taxon>Dermabacteraceae</taxon>
        <taxon>Brachybacterium</taxon>
    </lineage>
</organism>
<feature type="domain" description="FAD-binding" evidence="3">
    <location>
        <begin position="16"/>
        <end position="297"/>
    </location>
</feature>
<evidence type="ECO:0000256" key="2">
    <source>
        <dbReference type="ARBA" id="ARBA00023033"/>
    </source>
</evidence>
<dbReference type="GO" id="GO:0004497">
    <property type="term" value="F:monooxygenase activity"/>
    <property type="evidence" value="ECO:0007669"/>
    <property type="project" value="UniProtKB-KW"/>
</dbReference>
<dbReference type="InterPro" id="IPR050493">
    <property type="entry name" value="FAD-dep_Monooxygenase_BioMet"/>
</dbReference>
<name>A0A921GQ01_9MICO</name>
<reference evidence="4" key="2">
    <citation type="submission" date="2021-09" db="EMBL/GenBank/DDBJ databases">
        <authorList>
            <person name="Gilroy R."/>
        </authorList>
    </citation>
    <scope>NUCLEOTIDE SEQUENCE</scope>
    <source>
        <strain evidence="4">1647</strain>
    </source>
</reference>
<dbReference type="EMBL" id="DYWO01000348">
    <property type="protein sequence ID" value="HJF50412.1"/>
    <property type="molecule type" value="Genomic_DNA"/>
</dbReference>
<dbReference type="Proteomes" id="UP000775129">
    <property type="component" value="Unassembled WGS sequence"/>
</dbReference>
<evidence type="ECO:0000259" key="3">
    <source>
        <dbReference type="Pfam" id="PF01494"/>
    </source>
</evidence>
<reference evidence="4" key="1">
    <citation type="journal article" date="2021" name="PeerJ">
        <title>Extensive microbial diversity within the chicken gut microbiome revealed by metagenomics and culture.</title>
        <authorList>
            <person name="Gilroy R."/>
            <person name="Ravi A."/>
            <person name="Getino M."/>
            <person name="Pursley I."/>
            <person name="Horton D.L."/>
            <person name="Alikhan N.F."/>
            <person name="Baker D."/>
            <person name="Gharbi K."/>
            <person name="Hall N."/>
            <person name="Watson M."/>
            <person name="Adriaenssens E.M."/>
            <person name="Foster-Nyarko E."/>
            <person name="Jarju S."/>
            <person name="Secka A."/>
            <person name="Antonio M."/>
            <person name="Oren A."/>
            <person name="Chaudhuri R.R."/>
            <person name="La Ragione R."/>
            <person name="Hildebrand F."/>
            <person name="Pallen M.J."/>
        </authorList>
    </citation>
    <scope>NUCLEOTIDE SEQUENCE</scope>
    <source>
        <strain evidence="4">1647</strain>
    </source>
</reference>
<keyword evidence="2 4" id="KW-0503">Monooxygenase</keyword>
<protein>
    <submittedName>
        <fullName evidence="4">FAD-dependent monooxygenase</fullName>
    </submittedName>
</protein>